<keyword evidence="4" id="KW-1003">Cell membrane</keyword>
<dbReference type="OrthoDB" id="9805108at2"/>
<dbReference type="PANTHER" id="PTHR43227">
    <property type="entry name" value="BLL4140 PROTEIN"/>
    <property type="match status" value="1"/>
</dbReference>
<keyword evidence="6 8" id="KW-1133">Transmembrane helix</keyword>
<dbReference type="Gene3D" id="1.10.3720.10">
    <property type="entry name" value="MetI-like"/>
    <property type="match status" value="1"/>
</dbReference>
<accession>A0A0N7LZI7</accession>
<evidence type="ECO:0000256" key="2">
    <source>
        <dbReference type="ARBA" id="ARBA00009306"/>
    </source>
</evidence>
<gene>
    <name evidence="10" type="primary">lacF_3</name>
    <name evidence="10" type="ORF">TRM7557_01577</name>
</gene>
<dbReference type="PANTHER" id="PTHR43227:SF11">
    <property type="entry name" value="BLL4140 PROTEIN"/>
    <property type="match status" value="1"/>
</dbReference>
<organism evidence="10 11">
    <name type="scientific">Tritonibacter multivorans</name>
    <dbReference type="NCBI Taxonomy" id="928856"/>
    <lineage>
        <taxon>Bacteria</taxon>
        <taxon>Pseudomonadati</taxon>
        <taxon>Pseudomonadota</taxon>
        <taxon>Alphaproteobacteria</taxon>
        <taxon>Rhodobacterales</taxon>
        <taxon>Paracoccaceae</taxon>
        <taxon>Tritonibacter</taxon>
    </lineage>
</organism>
<name>A0A0N7LZI7_9RHOB</name>
<dbReference type="SUPFAM" id="SSF161098">
    <property type="entry name" value="MetI-like"/>
    <property type="match status" value="1"/>
</dbReference>
<dbReference type="STRING" id="928856.SAMN04488049_10770"/>
<evidence type="ECO:0000256" key="7">
    <source>
        <dbReference type="ARBA" id="ARBA00023136"/>
    </source>
</evidence>
<dbReference type="InterPro" id="IPR050809">
    <property type="entry name" value="UgpAE/MalFG_permease"/>
</dbReference>
<feature type="transmembrane region" description="Helical" evidence="8">
    <location>
        <begin position="127"/>
        <end position="147"/>
    </location>
</feature>
<feature type="domain" description="ABC transmembrane type-1" evidence="9">
    <location>
        <begin position="90"/>
        <end position="302"/>
    </location>
</feature>
<dbReference type="AlphaFoldDB" id="A0A0N7LZI7"/>
<dbReference type="EMBL" id="CYSD01000021">
    <property type="protein sequence ID" value="CUH77777.1"/>
    <property type="molecule type" value="Genomic_DNA"/>
</dbReference>
<evidence type="ECO:0000259" key="9">
    <source>
        <dbReference type="PROSITE" id="PS50928"/>
    </source>
</evidence>
<keyword evidence="3 8" id="KW-0813">Transport</keyword>
<dbReference type="CDD" id="cd06261">
    <property type="entry name" value="TM_PBP2"/>
    <property type="match status" value="1"/>
</dbReference>
<evidence type="ECO:0000256" key="1">
    <source>
        <dbReference type="ARBA" id="ARBA00004651"/>
    </source>
</evidence>
<keyword evidence="7 8" id="KW-0472">Membrane</keyword>
<dbReference type="Proteomes" id="UP000052022">
    <property type="component" value="Unassembled WGS sequence"/>
</dbReference>
<evidence type="ECO:0000313" key="11">
    <source>
        <dbReference type="Proteomes" id="UP000052022"/>
    </source>
</evidence>
<evidence type="ECO:0000313" key="10">
    <source>
        <dbReference type="EMBL" id="CUH77777.1"/>
    </source>
</evidence>
<comment type="subcellular location">
    <subcellularLocation>
        <location evidence="1 8">Cell membrane</location>
        <topology evidence="1 8">Multi-pass membrane protein</topology>
    </subcellularLocation>
</comment>
<dbReference type="PROSITE" id="PS50928">
    <property type="entry name" value="ABC_TM1"/>
    <property type="match status" value="1"/>
</dbReference>
<dbReference type="Pfam" id="PF00528">
    <property type="entry name" value="BPD_transp_1"/>
    <property type="match status" value="1"/>
</dbReference>
<evidence type="ECO:0000256" key="8">
    <source>
        <dbReference type="RuleBase" id="RU363032"/>
    </source>
</evidence>
<dbReference type="InterPro" id="IPR000515">
    <property type="entry name" value="MetI-like"/>
</dbReference>
<reference evidence="10 11" key="1">
    <citation type="submission" date="2015-09" db="EMBL/GenBank/DDBJ databases">
        <authorList>
            <consortium name="Swine Surveillance"/>
        </authorList>
    </citation>
    <scope>NUCLEOTIDE SEQUENCE [LARGE SCALE GENOMIC DNA]</scope>
    <source>
        <strain evidence="10 11">CECT 7557</strain>
    </source>
</reference>
<keyword evidence="11" id="KW-1185">Reference proteome</keyword>
<protein>
    <submittedName>
        <fullName evidence="10">Lactose transport system permease protein LacF</fullName>
    </submittedName>
</protein>
<dbReference type="RefSeq" id="WP_058289659.1">
    <property type="nucleotide sequence ID" value="NZ_FOMC01000007.1"/>
</dbReference>
<keyword evidence="5 8" id="KW-0812">Transmembrane</keyword>
<feature type="transmembrane region" description="Helical" evidence="8">
    <location>
        <begin position="94"/>
        <end position="115"/>
    </location>
</feature>
<dbReference type="GO" id="GO:0055085">
    <property type="term" value="P:transmembrane transport"/>
    <property type="evidence" value="ECO:0007669"/>
    <property type="project" value="InterPro"/>
</dbReference>
<feature type="transmembrane region" description="Helical" evidence="8">
    <location>
        <begin position="281"/>
        <end position="302"/>
    </location>
</feature>
<comment type="similarity">
    <text evidence="2 8">Belongs to the binding-protein-dependent transport system permease family.</text>
</comment>
<dbReference type="GO" id="GO:0005886">
    <property type="term" value="C:plasma membrane"/>
    <property type="evidence" value="ECO:0007669"/>
    <property type="project" value="UniProtKB-SubCell"/>
</dbReference>
<feature type="transmembrane region" description="Helical" evidence="8">
    <location>
        <begin position="29"/>
        <end position="52"/>
    </location>
</feature>
<evidence type="ECO:0000256" key="5">
    <source>
        <dbReference type="ARBA" id="ARBA00022692"/>
    </source>
</evidence>
<evidence type="ECO:0000256" key="4">
    <source>
        <dbReference type="ARBA" id="ARBA00022475"/>
    </source>
</evidence>
<sequence length="310" mass="34062">MAVAETNNIISPAQGRPSALKRALSDGRLVTVLVFLPPALLLFTLFVTLPLIEAAGYAGYKWSGYGDPTEWVGMRNFEILQKHSAFHQSLMNTVWVIVASCLLQIPLAMSMALLIYRKTWSNTVFRLIFFAPYILAEVATGLIWSFIFDGDYGVAAMASQALGGEPFFPLSDRTWAFPVVLFVVVWKFFGFHMMIFIAALQGIPEDLTEAARIDGAKPGQITWFVKLPLLKPAIAVSVFFAVIGSLQLFDLIVPLTNGGPSNSTHTIVSYLYTFGLTRLKVGFGSAVGIVLFLITVAFAVVYRNTAMKET</sequence>
<evidence type="ECO:0000256" key="3">
    <source>
        <dbReference type="ARBA" id="ARBA00022448"/>
    </source>
</evidence>
<evidence type="ECO:0000256" key="6">
    <source>
        <dbReference type="ARBA" id="ARBA00022989"/>
    </source>
</evidence>
<dbReference type="InterPro" id="IPR035906">
    <property type="entry name" value="MetI-like_sf"/>
</dbReference>
<proteinExistence type="inferred from homology"/>
<feature type="transmembrane region" description="Helical" evidence="8">
    <location>
        <begin position="175"/>
        <end position="200"/>
    </location>
</feature>